<dbReference type="RefSeq" id="WP_249304711.1">
    <property type="nucleotide sequence ID" value="NZ_JACRSW010000027.1"/>
</dbReference>
<name>A0ABR7MUS6_9FIRM</name>
<accession>A0ABR7MUS6</accession>
<dbReference type="EMBL" id="JACRSW010000027">
    <property type="protein sequence ID" value="MBC8557488.1"/>
    <property type="molecule type" value="Genomic_DNA"/>
</dbReference>
<dbReference type="Gene3D" id="3.90.1720.10">
    <property type="entry name" value="endopeptidase domain like (from Nostoc punctiforme)"/>
    <property type="match status" value="1"/>
</dbReference>
<dbReference type="Proteomes" id="UP000637513">
    <property type="component" value="Unassembled WGS sequence"/>
</dbReference>
<dbReference type="InterPro" id="IPR007921">
    <property type="entry name" value="CHAP_dom"/>
</dbReference>
<keyword evidence="1" id="KW-0812">Transmembrane</keyword>
<feature type="transmembrane region" description="Helical" evidence="1">
    <location>
        <begin position="21"/>
        <end position="40"/>
    </location>
</feature>
<keyword evidence="1" id="KW-0472">Membrane</keyword>
<keyword evidence="4" id="KW-1185">Reference proteome</keyword>
<organism evidence="3 4">
    <name type="scientific">Jutongia hominis</name>
    <dbReference type="NCBI Taxonomy" id="2763664"/>
    <lineage>
        <taxon>Bacteria</taxon>
        <taxon>Bacillati</taxon>
        <taxon>Bacillota</taxon>
        <taxon>Clostridia</taxon>
        <taxon>Lachnospirales</taxon>
        <taxon>Lachnospiraceae</taxon>
        <taxon>Jutongia</taxon>
    </lineage>
</organism>
<proteinExistence type="predicted"/>
<protein>
    <recommendedName>
        <fullName evidence="2">Peptidase C51 domain-containing protein</fullName>
    </recommendedName>
</protein>
<dbReference type="Pfam" id="PF05257">
    <property type="entry name" value="CHAP"/>
    <property type="match status" value="1"/>
</dbReference>
<comment type="caution">
    <text evidence="3">The sequence shown here is derived from an EMBL/GenBank/DDBJ whole genome shotgun (WGS) entry which is preliminary data.</text>
</comment>
<gene>
    <name evidence="3" type="ORF">H8700_07185</name>
</gene>
<evidence type="ECO:0000256" key="1">
    <source>
        <dbReference type="SAM" id="Phobius"/>
    </source>
</evidence>
<evidence type="ECO:0000313" key="3">
    <source>
        <dbReference type="EMBL" id="MBC8557488.1"/>
    </source>
</evidence>
<sequence>MKNIRIRKESVAQRVEAIRKTVVFAGVFLTALFLIGSLNGNTAKAASRKCYSICTGNTRVYSNTGLSRGIGWIYDSDQISVINVTRNWSQVSYPISRGRTKTGYIATSAILTATGGSTYTSRGKFNTYRRPGGSYYGYVAANDRVMILGKSGGYTQIKYPVSGGYKYAFAVSSEVNSKLRPQTAVSYGVNPQGYVDFATSPSNGTLRVSGWTFDRDSLGSKLQVHVYVGGPAGSGAPGYRCVANVHRPDVDNAFPGVGQYHGFDATFKVSRTGAQKIYVYAINVGGGSSNPLLGTKDVTIQGTAQSSGTNYTRQTICITSNGQTVDTFHGVAAKYITGYSDVGTYSCARYVSNYYRSVYGITVANMFTGRTPSASSGSFYRTTSPAEGDIGYQTNSRGSGHWFIIKAVNSDGTYTVIEQNWKWKSGGRTYCYKNRRVSNSTKGFKVFRWSGR</sequence>
<feature type="domain" description="Peptidase C51" evidence="2">
    <location>
        <begin position="344"/>
        <end position="420"/>
    </location>
</feature>
<evidence type="ECO:0000259" key="2">
    <source>
        <dbReference type="Pfam" id="PF05257"/>
    </source>
</evidence>
<keyword evidence="1" id="KW-1133">Transmembrane helix</keyword>
<reference evidence="3 4" key="1">
    <citation type="submission" date="2020-08" db="EMBL/GenBank/DDBJ databases">
        <title>Genome public.</title>
        <authorList>
            <person name="Liu C."/>
            <person name="Sun Q."/>
        </authorList>
    </citation>
    <scope>NUCLEOTIDE SEQUENCE [LARGE SCALE GENOMIC DNA]</scope>
    <source>
        <strain evidence="3 4">BX3</strain>
    </source>
</reference>
<evidence type="ECO:0000313" key="4">
    <source>
        <dbReference type="Proteomes" id="UP000637513"/>
    </source>
</evidence>